<keyword evidence="3" id="KW-1185">Reference proteome</keyword>
<comment type="caution">
    <text evidence="2">The sequence shown here is derived from an EMBL/GenBank/DDBJ whole genome shotgun (WGS) entry which is preliminary data.</text>
</comment>
<dbReference type="Proteomes" id="UP000582016">
    <property type="component" value="Unassembled WGS sequence"/>
</dbReference>
<evidence type="ECO:0000256" key="1">
    <source>
        <dbReference type="SAM" id="MobiDB-lite"/>
    </source>
</evidence>
<proteinExistence type="predicted"/>
<dbReference type="AlphaFoldDB" id="A0A8H5JYU9"/>
<gene>
    <name evidence="2" type="ORF">FPHYL_5564</name>
</gene>
<name>A0A8H5JYU9_9HYPO</name>
<sequence length="111" mass="12491">MADRLQFEQPARTTFGSTIVNECIKVVLHSKRNGLDTNQAKLRWRQAQAKLNSFTSRHQAQSSHHVLGSISSSYIQEAEDSTESAPFRSDDDVFLPLRSPACRCQPPNLAY</sequence>
<accession>A0A8H5JYU9</accession>
<organism evidence="2 3">
    <name type="scientific">Fusarium phyllophilum</name>
    <dbReference type="NCBI Taxonomy" id="47803"/>
    <lineage>
        <taxon>Eukaryota</taxon>
        <taxon>Fungi</taxon>
        <taxon>Dikarya</taxon>
        <taxon>Ascomycota</taxon>
        <taxon>Pezizomycotina</taxon>
        <taxon>Sordariomycetes</taxon>
        <taxon>Hypocreomycetidae</taxon>
        <taxon>Hypocreales</taxon>
        <taxon>Nectriaceae</taxon>
        <taxon>Fusarium</taxon>
        <taxon>Fusarium fujikuroi species complex</taxon>
    </lineage>
</organism>
<protein>
    <submittedName>
        <fullName evidence="2">Uncharacterized protein</fullName>
    </submittedName>
</protein>
<evidence type="ECO:0000313" key="2">
    <source>
        <dbReference type="EMBL" id="KAF5562580.1"/>
    </source>
</evidence>
<feature type="region of interest" description="Disordered" evidence="1">
    <location>
        <begin position="77"/>
        <end position="99"/>
    </location>
</feature>
<dbReference type="EMBL" id="JAAOAQ010000184">
    <property type="protein sequence ID" value="KAF5562580.1"/>
    <property type="molecule type" value="Genomic_DNA"/>
</dbReference>
<reference evidence="2 3" key="1">
    <citation type="submission" date="2020-05" db="EMBL/GenBank/DDBJ databases">
        <title>Identification and distribution of gene clusters putatively required for synthesis of sphingolipid metabolism inhibitors in phylogenetically diverse species of the filamentous fungus Fusarium.</title>
        <authorList>
            <person name="Kim H.-S."/>
            <person name="Busman M."/>
            <person name="Brown D.W."/>
            <person name="Divon H."/>
            <person name="Uhlig S."/>
            <person name="Proctor R.H."/>
        </authorList>
    </citation>
    <scope>NUCLEOTIDE SEQUENCE [LARGE SCALE GENOMIC DNA]</scope>
    <source>
        <strain evidence="2 3">NRRL 13617</strain>
    </source>
</reference>
<evidence type="ECO:0000313" key="3">
    <source>
        <dbReference type="Proteomes" id="UP000582016"/>
    </source>
</evidence>